<protein>
    <recommendedName>
        <fullName evidence="5">Transglutaminase-like domain-containing protein</fullName>
    </recommendedName>
</protein>
<evidence type="ECO:0000313" key="4">
    <source>
        <dbReference type="Proteomes" id="UP000067626"/>
    </source>
</evidence>
<feature type="chain" id="PRO_5005459265" description="Transglutaminase-like domain-containing protein" evidence="2">
    <location>
        <begin position="22"/>
        <end position="675"/>
    </location>
</feature>
<accession>A0A0K1EDM2</accession>
<dbReference type="KEGG" id="ccro:CMC5_031220"/>
<evidence type="ECO:0000313" key="3">
    <source>
        <dbReference type="EMBL" id="AKT38975.1"/>
    </source>
</evidence>
<evidence type="ECO:0008006" key="5">
    <source>
        <dbReference type="Google" id="ProtNLM"/>
    </source>
</evidence>
<dbReference type="EMBL" id="CP012159">
    <property type="protein sequence ID" value="AKT38975.1"/>
    <property type="molecule type" value="Genomic_DNA"/>
</dbReference>
<keyword evidence="4" id="KW-1185">Reference proteome</keyword>
<feature type="compositionally biased region" description="Low complexity" evidence="1">
    <location>
        <begin position="43"/>
        <end position="52"/>
    </location>
</feature>
<dbReference type="OrthoDB" id="5482718at2"/>
<reference evidence="3 4" key="1">
    <citation type="submission" date="2015-07" db="EMBL/GenBank/DDBJ databases">
        <title>Genome analysis of myxobacterium Chondromyces crocatus Cm c5 reveals a high potential for natural compound synthesis and the genetic basis for the loss of fruiting body formation.</title>
        <authorList>
            <person name="Zaburannyi N."/>
            <person name="Bunk B."/>
            <person name="Maier J."/>
            <person name="Overmann J."/>
            <person name="Mueller R."/>
        </authorList>
    </citation>
    <scope>NUCLEOTIDE SEQUENCE [LARGE SCALE GENOMIC DNA]</scope>
    <source>
        <strain evidence="3 4">Cm c5</strain>
    </source>
</reference>
<keyword evidence="2" id="KW-0732">Signal</keyword>
<evidence type="ECO:0000256" key="2">
    <source>
        <dbReference type="SAM" id="SignalP"/>
    </source>
</evidence>
<evidence type="ECO:0000256" key="1">
    <source>
        <dbReference type="SAM" id="MobiDB-lite"/>
    </source>
</evidence>
<feature type="compositionally biased region" description="Low complexity" evidence="1">
    <location>
        <begin position="263"/>
        <end position="272"/>
    </location>
</feature>
<dbReference type="Proteomes" id="UP000067626">
    <property type="component" value="Chromosome"/>
</dbReference>
<organism evidence="3 4">
    <name type="scientific">Chondromyces crocatus</name>
    <dbReference type="NCBI Taxonomy" id="52"/>
    <lineage>
        <taxon>Bacteria</taxon>
        <taxon>Pseudomonadati</taxon>
        <taxon>Myxococcota</taxon>
        <taxon>Polyangia</taxon>
        <taxon>Polyangiales</taxon>
        <taxon>Polyangiaceae</taxon>
        <taxon>Chondromyces</taxon>
    </lineage>
</organism>
<gene>
    <name evidence="3" type="ORF">CMC5_031220</name>
</gene>
<feature type="region of interest" description="Disordered" evidence="1">
    <location>
        <begin position="26"/>
        <end position="52"/>
    </location>
</feature>
<sequence>MRRPLALAALASLAIHALGLAGVRPRSRAHTGSATPPDPSHEAQTTTPPAPAARAGIAPLARAHATRLARLERARRARTDLVARARSELTAGRLALGAFLLRASAIDADALGQPLDLAEAEQRYDDRVGALREALRHGTLRDAVTDVFADLRYHGQPGGWMADALLDGGGSCEQLAQLVAASAYDAGARRTIALRFYGGIMADGAAHITPVSLEDVTEHDLMSGKPSAPGGTRLAPEDLVEAYARAHDLAPKLAASPGIAAPGAGDANAASATSLPPTQTPRPTLFAGMPPNQDRYPGALPLYASRAIAPPDDSVEGIPLLGEQARSCAYAVRMAALAPPVIDVATSHGLLAAEPRRQPSPRQLERQASLLSDAEALSRQNDLADRLMAWACLAALGPSTAVDLALAGERRLSTTALERTQRARDAGREALAAVRWDSVEGAQLQQRLSSEYGGRTWLLLFLDGGARVVLDLVDRGHPDDWGMVSALAALILWPPTRTEGLTRAERLPPRAQIDVMHELFHAHDHLRPWASNVALASTALETQRTTNTAGSGAASSDAAETGTDFQRAYRAYRSAAFRLWEAQGGIAEILDTLATAAQREHLDPAWEAALLDYVGRNALGLHSIRSTGMEVVRALKQAVQKNGHPSLDSLRRQLDYIDTQRSLTATTLADASRLH</sequence>
<dbReference type="STRING" id="52.CMC5_031220"/>
<dbReference type="RefSeq" id="WP_050431138.1">
    <property type="nucleotide sequence ID" value="NZ_CP012159.1"/>
</dbReference>
<proteinExistence type="predicted"/>
<feature type="signal peptide" evidence="2">
    <location>
        <begin position="1"/>
        <end position="21"/>
    </location>
</feature>
<feature type="region of interest" description="Disordered" evidence="1">
    <location>
        <begin position="263"/>
        <end position="291"/>
    </location>
</feature>
<dbReference type="PATRIC" id="fig|52.7.peg.3430"/>
<name>A0A0K1EDM2_CHOCO</name>
<dbReference type="AlphaFoldDB" id="A0A0K1EDM2"/>